<dbReference type="NCBIfam" id="NF009150">
    <property type="entry name" value="PRK12497.1-3"/>
    <property type="match status" value="1"/>
</dbReference>
<dbReference type="InterPro" id="IPR011856">
    <property type="entry name" value="tRNA_endonuc-like_dom_sf"/>
</dbReference>
<organism evidence="3 4">
    <name type="scientific">Luteimonas terricola</name>
    <dbReference type="NCBI Taxonomy" id="645597"/>
    <lineage>
        <taxon>Bacteria</taxon>
        <taxon>Pseudomonadati</taxon>
        <taxon>Pseudomonadota</taxon>
        <taxon>Gammaproteobacteria</taxon>
        <taxon>Lysobacterales</taxon>
        <taxon>Lysobacteraceae</taxon>
        <taxon>Luteimonas</taxon>
    </lineage>
</organism>
<protein>
    <recommendedName>
        <fullName evidence="2">UPF0102 protein GCM10011394_05540</fullName>
    </recommendedName>
</protein>
<dbReference type="RefSeq" id="WP_132985531.1">
    <property type="nucleotide sequence ID" value="NZ_BMME01000001.1"/>
</dbReference>
<name>A0ABQ2E7U0_9GAMM</name>
<keyword evidence="4" id="KW-1185">Reference proteome</keyword>
<dbReference type="Proteomes" id="UP000599009">
    <property type="component" value="Unassembled WGS sequence"/>
</dbReference>
<reference evidence="4" key="1">
    <citation type="journal article" date="2019" name="Int. J. Syst. Evol. Microbiol.">
        <title>The Global Catalogue of Microorganisms (GCM) 10K type strain sequencing project: providing services to taxonomists for standard genome sequencing and annotation.</title>
        <authorList>
            <consortium name="The Broad Institute Genomics Platform"/>
            <consortium name="The Broad Institute Genome Sequencing Center for Infectious Disease"/>
            <person name="Wu L."/>
            <person name="Ma J."/>
        </authorList>
    </citation>
    <scope>NUCLEOTIDE SEQUENCE [LARGE SCALE GENOMIC DNA]</scope>
    <source>
        <strain evidence="4">CGMCC 1.8985</strain>
    </source>
</reference>
<proteinExistence type="inferred from homology"/>
<dbReference type="Pfam" id="PF02021">
    <property type="entry name" value="UPF0102"/>
    <property type="match status" value="1"/>
</dbReference>
<dbReference type="NCBIfam" id="TIGR00252">
    <property type="entry name" value="YraN family protein"/>
    <property type="match status" value="1"/>
</dbReference>
<dbReference type="InterPro" id="IPR003509">
    <property type="entry name" value="UPF0102_YraN-like"/>
</dbReference>
<evidence type="ECO:0000256" key="1">
    <source>
        <dbReference type="ARBA" id="ARBA00006738"/>
    </source>
</evidence>
<comment type="caution">
    <text evidence="3">The sequence shown here is derived from an EMBL/GenBank/DDBJ whole genome shotgun (WGS) entry which is preliminary data.</text>
</comment>
<dbReference type="HAMAP" id="MF_00048">
    <property type="entry name" value="UPF0102"/>
    <property type="match status" value="1"/>
</dbReference>
<dbReference type="SUPFAM" id="SSF52980">
    <property type="entry name" value="Restriction endonuclease-like"/>
    <property type="match status" value="1"/>
</dbReference>
<evidence type="ECO:0000256" key="2">
    <source>
        <dbReference type="HAMAP-Rule" id="MF_00048"/>
    </source>
</evidence>
<gene>
    <name evidence="3" type="ORF">GCM10011394_05540</name>
</gene>
<dbReference type="EMBL" id="BMME01000001">
    <property type="protein sequence ID" value="GGJ99282.1"/>
    <property type="molecule type" value="Genomic_DNA"/>
</dbReference>
<comment type="similarity">
    <text evidence="1 2">Belongs to the UPF0102 family.</text>
</comment>
<evidence type="ECO:0000313" key="4">
    <source>
        <dbReference type="Proteomes" id="UP000599009"/>
    </source>
</evidence>
<evidence type="ECO:0000313" key="3">
    <source>
        <dbReference type="EMBL" id="GGJ99282.1"/>
    </source>
</evidence>
<accession>A0ABQ2E7U0</accession>
<dbReference type="PANTHER" id="PTHR34039">
    <property type="entry name" value="UPF0102 PROTEIN YRAN"/>
    <property type="match status" value="1"/>
</dbReference>
<dbReference type="Gene3D" id="3.40.1350.10">
    <property type="match status" value="1"/>
</dbReference>
<dbReference type="InterPro" id="IPR011335">
    <property type="entry name" value="Restrct_endonuc-II-like"/>
</dbReference>
<dbReference type="PANTHER" id="PTHR34039:SF1">
    <property type="entry name" value="UPF0102 PROTEIN YRAN"/>
    <property type="match status" value="1"/>
</dbReference>
<sequence>MSEARRRGAGVEAAARTHLLRAGLAEVAANAGYRLGELDLVMRDGDTVVFVEVRYRASADYGGGAESVDRGKRRRIVRAAQLFLLQHPALAEDFCRFDVVDASGDPESPDFTWYRDAFRVDDA</sequence>